<evidence type="ECO:0000256" key="4">
    <source>
        <dbReference type="ARBA" id="ARBA00074102"/>
    </source>
</evidence>
<feature type="domain" description="Fe2OG dioxygenase" evidence="7">
    <location>
        <begin position="149"/>
        <end position="254"/>
    </location>
</feature>
<dbReference type="PANTHER" id="PTHR47990">
    <property type="entry name" value="2-OXOGLUTARATE (2OG) AND FE(II)-DEPENDENT OXYGENASE SUPERFAMILY PROTEIN-RELATED"/>
    <property type="match status" value="1"/>
</dbReference>
<comment type="caution">
    <text evidence="8">The sequence shown here is derived from an EMBL/GenBank/DDBJ whole genome shotgun (WGS) entry which is preliminary data.</text>
</comment>
<protein>
    <recommendedName>
        <fullName evidence="4">2-oxoglutarate-dependent dioxygenase DAO</fullName>
    </recommendedName>
    <alternativeName>
        <fullName evidence="5">Protein DIOXYGENASE FOR AUXIN OXIDATION</fullName>
    </alternativeName>
</protein>
<evidence type="ECO:0000256" key="3">
    <source>
        <dbReference type="ARBA" id="ARBA00054658"/>
    </source>
</evidence>
<dbReference type="SUPFAM" id="SSF51197">
    <property type="entry name" value="Clavaminate synthase-like"/>
    <property type="match status" value="1"/>
</dbReference>
<dbReference type="InterPro" id="IPR026992">
    <property type="entry name" value="DIOX_N"/>
</dbReference>
<keyword evidence="1 6" id="KW-0479">Metal-binding</keyword>
<reference evidence="8 9" key="1">
    <citation type="submission" date="2024-04" db="EMBL/GenBank/DDBJ databases">
        <title>The reference genome of an endangered Asteraceae, Deinandra increscens subsp. villosa, native to the Central Coast of California.</title>
        <authorList>
            <person name="Guilliams M."/>
            <person name="Hasenstab-Lehman K."/>
            <person name="Meyer R."/>
            <person name="Mcevoy S."/>
        </authorList>
    </citation>
    <scope>NUCLEOTIDE SEQUENCE [LARGE SCALE GENOMIC DNA]</scope>
    <source>
        <tissue evidence="8">Leaf</tissue>
    </source>
</reference>
<dbReference type="Proteomes" id="UP001408789">
    <property type="component" value="Unassembled WGS sequence"/>
</dbReference>
<dbReference type="InterPro" id="IPR050231">
    <property type="entry name" value="Iron_ascorbate_oxido_reductase"/>
</dbReference>
<organism evidence="8 9">
    <name type="scientific">Deinandra increscens subsp. villosa</name>
    <dbReference type="NCBI Taxonomy" id="3103831"/>
    <lineage>
        <taxon>Eukaryota</taxon>
        <taxon>Viridiplantae</taxon>
        <taxon>Streptophyta</taxon>
        <taxon>Embryophyta</taxon>
        <taxon>Tracheophyta</taxon>
        <taxon>Spermatophyta</taxon>
        <taxon>Magnoliopsida</taxon>
        <taxon>eudicotyledons</taxon>
        <taxon>Gunneridae</taxon>
        <taxon>Pentapetalae</taxon>
        <taxon>asterids</taxon>
        <taxon>campanulids</taxon>
        <taxon>Asterales</taxon>
        <taxon>Asteraceae</taxon>
        <taxon>Asteroideae</taxon>
        <taxon>Heliantheae alliance</taxon>
        <taxon>Madieae</taxon>
        <taxon>Madiinae</taxon>
        <taxon>Deinandra</taxon>
    </lineage>
</organism>
<comment type="similarity">
    <text evidence="6">Belongs to the iron/ascorbate-dependent oxidoreductase family.</text>
</comment>
<evidence type="ECO:0000256" key="1">
    <source>
        <dbReference type="ARBA" id="ARBA00022723"/>
    </source>
</evidence>
<dbReference type="InterPro" id="IPR027443">
    <property type="entry name" value="IPNS-like_sf"/>
</dbReference>
<keyword evidence="9" id="KW-1185">Reference proteome</keyword>
<dbReference type="FunFam" id="2.60.120.330:FF:000017">
    <property type="entry name" value="2-oxoglutarate-dependent dioxygenase DAO"/>
    <property type="match status" value="1"/>
</dbReference>
<evidence type="ECO:0000313" key="8">
    <source>
        <dbReference type="EMBL" id="KAK9062147.1"/>
    </source>
</evidence>
<keyword evidence="2 6" id="KW-0408">Iron</keyword>
<dbReference type="PROSITE" id="PS51471">
    <property type="entry name" value="FE2OG_OXY"/>
    <property type="match status" value="1"/>
</dbReference>
<gene>
    <name evidence="8" type="ORF">SSX86_019333</name>
</gene>
<dbReference type="InterPro" id="IPR044861">
    <property type="entry name" value="IPNS-like_FE2OG_OXY"/>
</dbReference>
<dbReference type="InterPro" id="IPR005123">
    <property type="entry name" value="Oxoglu/Fe-dep_dioxygenase_dom"/>
</dbReference>
<accession>A0AAP0CXQ8</accession>
<dbReference type="GO" id="GO:0046872">
    <property type="term" value="F:metal ion binding"/>
    <property type="evidence" value="ECO:0007669"/>
    <property type="project" value="UniProtKB-KW"/>
</dbReference>
<evidence type="ECO:0000259" key="7">
    <source>
        <dbReference type="PROSITE" id="PS51471"/>
    </source>
</evidence>
<evidence type="ECO:0000256" key="5">
    <source>
        <dbReference type="ARBA" id="ARBA00076740"/>
    </source>
</evidence>
<keyword evidence="6" id="KW-0560">Oxidoreductase</keyword>
<evidence type="ECO:0000256" key="2">
    <source>
        <dbReference type="ARBA" id="ARBA00023004"/>
    </source>
</evidence>
<dbReference type="EMBL" id="JBCNJP010000019">
    <property type="protein sequence ID" value="KAK9062147.1"/>
    <property type="molecule type" value="Genomic_DNA"/>
</dbReference>
<sequence>MAAKGSIPEIDLHDFPNQSSKLIAACEEWGCFRLLNHHDVLPATLMSEMKAVVTSLFDLPVDIKRRNLHVITGSGYVAPTTANPLHETLGLYDMASRSDVDDFCSQLGASLHQRKTIIRYVEAVLELFVRIRKKLVEALGMKSENIGIENWPCQFRLNKYHFITPEDVGSIGVGTHTDSGFLTILQDDDGVGGLEVMNKSGDFIPVDPWPNTVIVNLGDMATVWSNGRFCNVKHRVRCRETKMRLSIASFLLGPPGTVEPLPELVDDDHPRMFVPITFQDYRNLRFSKNIHTGETLELLYTQKNK</sequence>
<dbReference type="Pfam" id="PF14226">
    <property type="entry name" value="DIOX_N"/>
    <property type="match status" value="1"/>
</dbReference>
<evidence type="ECO:0000313" key="9">
    <source>
        <dbReference type="Proteomes" id="UP001408789"/>
    </source>
</evidence>
<dbReference type="Gene3D" id="2.60.120.330">
    <property type="entry name" value="B-lactam Antibiotic, Isopenicillin N Synthase, Chain"/>
    <property type="match status" value="1"/>
</dbReference>
<name>A0AAP0CXQ8_9ASTR</name>
<evidence type="ECO:0000256" key="6">
    <source>
        <dbReference type="RuleBase" id="RU003682"/>
    </source>
</evidence>
<proteinExistence type="inferred from homology"/>
<dbReference type="Pfam" id="PF03171">
    <property type="entry name" value="2OG-FeII_Oxy"/>
    <property type="match status" value="1"/>
</dbReference>
<comment type="function">
    <text evidence="3">2-oxoglutarate-dependent dioxygenase essential for auxin catabolism and maintenance of auxin homeostasis in reproductive organs. Catalyzes the irreversible oxidation of indole-3-acetic acid (IAA) to the biologically inactive 2-oxoindole-3-acetic acid (OxIAA).</text>
</comment>
<dbReference type="AlphaFoldDB" id="A0AAP0CXQ8"/>
<dbReference type="GO" id="GO:0016705">
    <property type="term" value="F:oxidoreductase activity, acting on paired donors, with incorporation or reduction of molecular oxygen"/>
    <property type="evidence" value="ECO:0007669"/>
    <property type="project" value="UniProtKB-ARBA"/>
</dbReference>